<dbReference type="CDD" id="cd03056">
    <property type="entry name" value="GST_N_4"/>
    <property type="match status" value="1"/>
</dbReference>
<dbReference type="EMBL" id="JACBGI020000001">
    <property type="protein sequence ID" value="MBF6056748.1"/>
    <property type="molecule type" value="Genomic_DNA"/>
</dbReference>
<dbReference type="InterPro" id="IPR004045">
    <property type="entry name" value="Glutathione_S-Trfase_N"/>
</dbReference>
<gene>
    <name evidence="4" type="ORF">H8792_000155</name>
</gene>
<organism evidence="4 5">
    <name type="scientific">Thiomicrorhabdus heinhorstiae</name>
    <dbReference type="NCBI Taxonomy" id="2748010"/>
    <lineage>
        <taxon>Bacteria</taxon>
        <taxon>Pseudomonadati</taxon>
        <taxon>Pseudomonadota</taxon>
        <taxon>Gammaproteobacteria</taxon>
        <taxon>Thiotrichales</taxon>
        <taxon>Piscirickettsiaceae</taxon>
        <taxon>Thiomicrorhabdus</taxon>
    </lineage>
</organism>
<accession>A0ABS0BSB1</accession>
<dbReference type="InterPro" id="IPR004046">
    <property type="entry name" value="GST_C"/>
</dbReference>
<evidence type="ECO:0000259" key="3">
    <source>
        <dbReference type="PROSITE" id="PS50405"/>
    </source>
</evidence>
<evidence type="ECO:0000313" key="5">
    <source>
        <dbReference type="Proteomes" id="UP001193680"/>
    </source>
</evidence>
<feature type="domain" description="GST N-terminal" evidence="2">
    <location>
        <begin position="2"/>
        <end position="83"/>
    </location>
</feature>
<dbReference type="PROSITE" id="PS50405">
    <property type="entry name" value="GST_CTER"/>
    <property type="match status" value="1"/>
</dbReference>
<dbReference type="Pfam" id="PF02798">
    <property type="entry name" value="GST_N"/>
    <property type="match status" value="1"/>
</dbReference>
<dbReference type="Proteomes" id="UP001193680">
    <property type="component" value="Unassembled WGS sequence"/>
</dbReference>
<dbReference type="SUPFAM" id="SSF52833">
    <property type="entry name" value="Thioredoxin-like"/>
    <property type="match status" value="1"/>
</dbReference>
<comment type="caution">
    <text evidence="4">The sequence shown here is derived from an EMBL/GenBank/DDBJ whole genome shotgun (WGS) entry which is preliminary data.</text>
</comment>
<dbReference type="RefSeq" id="WP_194947119.1">
    <property type="nucleotide sequence ID" value="NZ_JACBGI020000001.1"/>
</dbReference>
<dbReference type="InterPro" id="IPR040079">
    <property type="entry name" value="Glutathione_S-Trfase"/>
</dbReference>
<comment type="similarity">
    <text evidence="1">Belongs to the GST superfamily.</text>
</comment>
<protein>
    <submittedName>
        <fullName evidence="4">Glutathione S-transferase family protein</fullName>
    </submittedName>
</protein>
<dbReference type="Gene3D" id="3.40.30.10">
    <property type="entry name" value="Glutaredoxin"/>
    <property type="match status" value="1"/>
</dbReference>
<evidence type="ECO:0000259" key="2">
    <source>
        <dbReference type="PROSITE" id="PS50404"/>
    </source>
</evidence>
<dbReference type="Pfam" id="PF00043">
    <property type="entry name" value="GST_C"/>
    <property type="match status" value="1"/>
</dbReference>
<evidence type="ECO:0000313" key="4">
    <source>
        <dbReference type="EMBL" id="MBF6056748.1"/>
    </source>
</evidence>
<evidence type="ECO:0000256" key="1">
    <source>
        <dbReference type="RuleBase" id="RU003494"/>
    </source>
</evidence>
<dbReference type="Gene3D" id="1.20.1050.10">
    <property type="match status" value="1"/>
</dbReference>
<sequence>MSQRTLYSFPLSGNAYKIRLLLSMLELDYQLVNIDLTNGENLTEEFITLNPRGQVPVYKDGENVIWDSMAILFYLAQKYGDGKWFPEDVQEAARVMQWLAVSENELLYGLARARATLLLDRPFNLAQCQTEGRSGLSIMEQHLTSNLWLAADKPTIADIACYPYVLMAPMGEISLDDYPNVQVWLERFAALPGWIAMQQ</sequence>
<dbReference type="SFLD" id="SFLDG00358">
    <property type="entry name" value="Main_(cytGST)"/>
    <property type="match status" value="1"/>
</dbReference>
<dbReference type="InterPro" id="IPR036282">
    <property type="entry name" value="Glutathione-S-Trfase_C_sf"/>
</dbReference>
<dbReference type="InterPro" id="IPR036249">
    <property type="entry name" value="Thioredoxin-like_sf"/>
</dbReference>
<proteinExistence type="inferred from homology"/>
<feature type="domain" description="GST C-terminal" evidence="3">
    <location>
        <begin position="88"/>
        <end position="199"/>
    </location>
</feature>
<dbReference type="PANTHER" id="PTHR44051">
    <property type="entry name" value="GLUTATHIONE S-TRANSFERASE-RELATED"/>
    <property type="match status" value="1"/>
</dbReference>
<dbReference type="SFLD" id="SFLDG01151">
    <property type="entry name" value="Main.2:_Nu-like"/>
    <property type="match status" value="1"/>
</dbReference>
<dbReference type="SFLD" id="SFLDS00019">
    <property type="entry name" value="Glutathione_Transferase_(cytos"/>
    <property type="match status" value="1"/>
</dbReference>
<keyword evidence="5" id="KW-1185">Reference proteome</keyword>
<dbReference type="SUPFAM" id="SSF47616">
    <property type="entry name" value="GST C-terminal domain-like"/>
    <property type="match status" value="1"/>
</dbReference>
<reference evidence="4 5" key="1">
    <citation type="submission" date="2020-11" db="EMBL/GenBank/DDBJ databases">
        <title>Sulfur oxidizing isolate from Hospital Hole Sinkhole.</title>
        <authorList>
            <person name="Scott K.M."/>
        </authorList>
    </citation>
    <scope>NUCLEOTIDE SEQUENCE [LARGE SCALE GENOMIC DNA]</scope>
    <source>
        <strain evidence="4 5">HH1</strain>
    </source>
</reference>
<dbReference type="PANTHER" id="PTHR44051:SF2">
    <property type="entry name" value="HYPOTHETICAL GLUTATHIONE S-TRANSFERASE LIKE PROTEIN"/>
    <property type="match status" value="1"/>
</dbReference>
<dbReference type="InterPro" id="IPR010987">
    <property type="entry name" value="Glutathione-S-Trfase_C-like"/>
</dbReference>
<dbReference type="PROSITE" id="PS50404">
    <property type="entry name" value="GST_NTER"/>
    <property type="match status" value="1"/>
</dbReference>
<name>A0ABS0BSB1_9GAMM</name>